<keyword evidence="2" id="KW-0489">Methyltransferase</keyword>
<dbReference type="Pfam" id="PF08241">
    <property type="entry name" value="Methyltransf_11"/>
    <property type="match status" value="1"/>
</dbReference>
<reference evidence="3" key="1">
    <citation type="journal article" date="2019" name="Int. J. Syst. Evol. Microbiol.">
        <title>The Global Catalogue of Microorganisms (GCM) 10K type strain sequencing project: providing services to taxonomists for standard genome sequencing and annotation.</title>
        <authorList>
            <consortium name="The Broad Institute Genomics Platform"/>
            <consortium name="The Broad Institute Genome Sequencing Center for Infectious Disease"/>
            <person name="Wu L."/>
            <person name="Ma J."/>
        </authorList>
    </citation>
    <scope>NUCLEOTIDE SEQUENCE [LARGE SCALE GENOMIC DNA]</scope>
    <source>
        <strain evidence="3">CCUG 36956</strain>
    </source>
</reference>
<name>A0ABW2J9J3_9BURK</name>
<evidence type="ECO:0000313" key="3">
    <source>
        <dbReference type="Proteomes" id="UP001596379"/>
    </source>
</evidence>
<keyword evidence="3" id="KW-1185">Reference proteome</keyword>
<dbReference type="GO" id="GO:0032259">
    <property type="term" value="P:methylation"/>
    <property type="evidence" value="ECO:0007669"/>
    <property type="project" value="UniProtKB-KW"/>
</dbReference>
<dbReference type="EMBL" id="JBHTCC010000008">
    <property type="protein sequence ID" value="MFC7300111.1"/>
    <property type="molecule type" value="Genomic_DNA"/>
</dbReference>
<dbReference type="GO" id="GO:0008168">
    <property type="term" value="F:methyltransferase activity"/>
    <property type="evidence" value="ECO:0007669"/>
    <property type="project" value="UniProtKB-KW"/>
</dbReference>
<dbReference type="Proteomes" id="UP001596379">
    <property type="component" value="Unassembled WGS sequence"/>
</dbReference>
<dbReference type="Gene3D" id="3.40.50.150">
    <property type="entry name" value="Vaccinia Virus protein VP39"/>
    <property type="match status" value="1"/>
</dbReference>
<evidence type="ECO:0000313" key="2">
    <source>
        <dbReference type="EMBL" id="MFC7300111.1"/>
    </source>
</evidence>
<comment type="caution">
    <text evidence="2">The sequence shown here is derived from an EMBL/GenBank/DDBJ whole genome shotgun (WGS) entry which is preliminary data.</text>
</comment>
<organism evidence="2 3">
    <name type="scientific">Herminiimonas aquatilis</name>
    <dbReference type="NCBI Taxonomy" id="345342"/>
    <lineage>
        <taxon>Bacteria</taxon>
        <taxon>Pseudomonadati</taxon>
        <taxon>Pseudomonadota</taxon>
        <taxon>Betaproteobacteria</taxon>
        <taxon>Burkholderiales</taxon>
        <taxon>Oxalobacteraceae</taxon>
        <taxon>Herminiimonas</taxon>
    </lineage>
</organism>
<keyword evidence="2" id="KW-0808">Transferase</keyword>
<sequence>MPASQMINIGCGSHYHPDWINLDVSPADPQVMAVDINHGLPFSSKSVAVCYSSHVLEHLDKVGARHLIAECFRVLDHGGAIRLVLPDLEALVREYLRILDATTSDDQARELDYDWLMLELYDQVTRNSPGGEMGHFLLSLDEKDRSFVRSRIGVEAENFWSPRQGLPGKHRLNVVMSRISWGRLLKVTRERLAGWLVYLVAGKAAFQSFRKGIFRDSGEVHQWMYDRYSLRRLLGQAGFVNVKICAADESQIPEYEKYSLDVLNGVARKPDSLYIEAFKP</sequence>
<accession>A0ABW2J9J3</accession>
<gene>
    <name evidence="2" type="ORF">ACFQO0_16850</name>
</gene>
<protein>
    <submittedName>
        <fullName evidence="2">Class I SAM-dependent methyltransferase</fullName>
    </submittedName>
</protein>
<dbReference type="InterPro" id="IPR013216">
    <property type="entry name" value="Methyltransf_11"/>
</dbReference>
<dbReference type="InterPro" id="IPR029063">
    <property type="entry name" value="SAM-dependent_MTases_sf"/>
</dbReference>
<feature type="domain" description="Methyltransferase type 11" evidence="1">
    <location>
        <begin position="30"/>
        <end position="81"/>
    </location>
</feature>
<evidence type="ECO:0000259" key="1">
    <source>
        <dbReference type="Pfam" id="PF08241"/>
    </source>
</evidence>
<dbReference type="RefSeq" id="WP_382237028.1">
    <property type="nucleotide sequence ID" value="NZ_JBHTCC010000008.1"/>
</dbReference>
<dbReference type="SUPFAM" id="SSF53335">
    <property type="entry name" value="S-adenosyl-L-methionine-dependent methyltransferases"/>
    <property type="match status" value="1"/>
</dbReference>
<proteinExistence type="predicted"/>